<comment type="caution">
    <text evidence="1">The sequence shown here is derived from an EMBL/GenBank/DDBJ whole genome shotgun (WGS) entry which is preliminary data.</text>
</comment>
<evidence type="ECO:0000313" key="2">
    <source>
        <dbReference type="Proteomes" id="UP000737018"/>
    </source>
</evidence>
<organism evidence="1 2">
    <name type="scientific">Castanea mollissima</name>
    <name type="common">Chinese chestnut</name>
    <dbReference type="NCBI Taxonomy" id="60419"/>
    <lineage>
        <taxon>Eukaryota</taxon>
        <taxon>Viridiplantae</taxon>
        <taxon>Streptophyta</taxon>
        <taxon>Embryophyta</taxon>
        <taxon>Tracheophyta</taxon>
        <taxon>Spermatophyta</taxon>
        <taxon>Magnoliopsida</taxon>
        <taxon>eudicotyledons</taxon>
        <taxon>Gunneridae</taxon>
        <taxon>Pentapetalae</taxon>
        <taxon>rosids</taxon>
        <taxon>fabids</taxon>
        <taxon>Fagales</taxon>
        <taxon>Fagaceae</taxon>
        <taxon>Castanea</taxon>
    </lineage>
</organism>
<sequence>MKAIGLSPPSGKDWTPTVTAFSVLLPTKSCASVVSQLETNGVANGMSYGVHFELDYAAAMIDSGRGMVESTYGKKYLEPRKSCLGSSDYEFFCYSMFLCFDSC</sequence>
<keyword evidence="2" id="KW-1185">Reference proteome</keyword>
<dbReference type="AlphaFoldDB" id="A0A8J4RMP2"/>
<reference evidence="1" key="1">
    <citation type="submission" date="2020-03" db="EMBL/GenBank/DDBJ databases">
        <title>Castanea mollissima Vanexum genome sequencing.</title>
        <authorList>
            <person name="Staton M."/>
        </authorList>
    </citation>
    <scope>NUCLEOTIDE SEQUENCE</scope>
    <source>
        <tissue evidence="1">Leaf</tissue>
    </source>
</reference>
<dbReference type="Proteomes" id="UP000737018">
    <property type="component" value="Unassembled WGS sequence"/>
</dbReference>
<accession>A0A8J4RMP2</accession>
<gene>
    <name evidence="1" type="ORF">CMV_000330</name>
</gene>
<protein>
    <submittedName>
        <fullName evidence="1">Uncharacterized protein</fullName>
    </submittedName>
</protein>
<evidence type="ECO:0000313" key="1">
    <source>
        <dbReference type="EMBL" id="KAF3976506.1"/>
    </source>
</evidence>
<dbReference type="EMBL" id="JRKL02000015">
    <property type="protein sequence ID" value="KAF3976506.1"/>
    <property type="molecule type" value="Genomic_DNA"/>
</dbReference>
<name>A0A8J4RMP2_9ROSI</name>
<proteinExistence type="predicted"/>